<reference evidence="1 2" key="1">
    <citation type="submission" date="2021-11" db="EMBL/GenBank/DDBJ databases">
        <title>Draft genome sequence of Actinomycetospora sp. SF1 isolated from the rhizosphere soil.</title>
        <authorList>
            <person name="Duangmal K."/>
            <person name="Chantavorakit T."/>
        </authorList>
    </citation>
    <scope>NUCLEOTIDE SEQUENCE [LARGE SCALE GENOMIC DNA]</scope>
    <source>
        <strain evidence="1 2">TBRC 5722</strain>
    </source>
</reference>
<evidence type="ECO:0008006" key="3">
    <source>
        <dbReference type="Google" id="ProtNLM"/>
    </source>
</evidence>
<accession>A0ABS8PIC0</accession>
<protein>
    <recommendedName>
        <fullName evidence="3">Zinc-binding alcohol dehydrogenase family protein</fullName>
    </recommendedName>
</protein>
<dbReference type="EMBL" id="JAJNDB010000010">
    <property type="protein sequence ID" value="MCD2197914.1"/>
    <property type="molecule type" value="Genomic_DNA"/>
</dbReference>
<organism evidence="1 2">
    <name type="scientific">Actinomycetospora endophytica</name>
    <dbReference type="NCBI Taxonomy" id="2291215"/>
    <lineage>
        <taxon>Bacteria</taxon>
        <taxon>Bacillati</taxon>
        <taxon>Actinomycetota</taxon>
        <taxon>Actinomycetes</taxon>
        <taxon>Pseudonocardiales</taxon>
        <taxon>Pseudonocardiaceae</taxon>
        <taxon>Actinomycetospora</taxon>
    </lineage>
</organism>
<name>A0ABS8PIC0_9PSEU</name>
<evidence type="ECO:0000313" key="2">
    <source>
        <dbReference type="Proteomes" id="UP001199469"/>
    </source>
</evidence>
<keyword evidence="2" id="KW-1185">Reference proteome</keyword>
<comment type="caution">
    <text evidence="1">The sequence shown here is derived from an EMBL/GenBank/DDBJ whole genome shotgun (WGS) entry which is preliminary data.</text>
</comment>
<dbReference type="Proteomes" id="UP001199469">
    <property type="component" value="Unassembled WGS sequence"/>
</dbReference>
<sequence length="92" mass="9962">MRTNIGDELPDGALADVAKLAAAGHLTVPIARTFALEEYLTTFEMSASNRAGRKVLLIRSRVRHLALTSETMLGSAPRDRVEPNGLYVSPRG</sequence>
<gene>
    <name evidence="1" type="ORF">LQ327_31545</name>
</gene>
<evidence type="ECO:0000313" key="1">
    <source>
        <dbReference type="EMBL" id="MCD2197914.1"/>
    </source>
</evidence>
<proteinExistence type="predicted"/>
<dbReference type="RefSeq" id="WP_230740364.1">
    <property type="nucleotide sequence ID" value="NZ_JAJNDB010000010.1"/>
</dbReference>